<keyword evidence="3" id="KW-1185">Reference proteome</keyword>
<comment type="caution">
    <text evidence="2">The sequence shown here is derived from an EMBL/GenBank/DDBJ whole genome shotgun (WGS) entry which is preliminary data.</text>
</comment>
<evidence type="ECO:0000256" key="1">
    <source>
        <dbReference type="SAM" id="SignalP"/>
    </source>
</evidence>
<organism evidence="2 3">
    <name type="scientific">Segatella hominis</name>
    <dbReference type="NCBI Taxonomy" id="2518605"/>
    <lineage>
        <taxon>Bacteria</taxon>
        <taxon>Pseudomonadati</taxon>
        <taxon>Bacteroidota</taxon>
        <taxon>Bacteroidia</taxon>
        <taxon>Bacteroidales</taxon>
        <taxon>Prevotellaceae</taxon>
        <taxon>Segatella</taxon>
    </lineage>
</organism>
<name>A0A4Y8UMV6_9BACT</name>
<dbReference type="Gene3D" id="1.25.40.10">
    <property type="entry name" value="Tetratricopeptide repeat domain"/>
    <property type="match status" value="1"/>
</dbReference>
<protein>
    <recommendedName>
        <fullName evidence="4">Tetratricopeptide repeat protein</fullName>
    </recommendedName>
</protein>
<keyword evidence="1" id="KW-0732">Signal</keyword>
<dbReference type="InterPro" id="IPR011990">
    <property type="entry name" value="TPR-like_helical_dom_sf"/>
</dbReference>
<sequence>MKRYFVILISFVFFATMSVAENKEDNLVIEFLTIQQCIIKNEIGMARQMLDKIKIKATNSDNWHDKYEYYRTLGDIYAFYDNKTEEAIDNFINALKAYPPNAFLDQEYLGTTYDLCCLFEQTQQCYIGEKYAAHALVRAQAVVDSCFFSSGLFSYLAKSYENRGDTIMPLRFHLKAQELSIRYNILTTEPDSVEIYNERLNNMLRLLHYSRKDFSDTDPSYLRILSDYYVWVSRAGNLPEAIWLGEYIMKNAQKYSIDEDICLYNTYYYLLYNYAVYGKINELQNLYHHAVKYYSLYPDKTITESILCLGIANGFMESSRFKEALEYLKIAKLKNNKKLYPQIEMKINHFINEYLLAELKNRLKISIFLWRKSCASR</sequence>
<evidence type="ECO:0000313" key="3">
    <source>
        <dbReference type="Proteomes" id="UP000297872"/>
    </source>
</evidence>
<dbReference type="EMBL" id="SGVY01000091">
    <property type="protein sequence ID" value="TFH69772.1"/>
    <property type="molecule type" value="Genomic_DNA"/>
</dbReference>
<dbReference type="GeneID" id="302996919"/>
<evidence type="ECO:0008006" key="4">
    <source>
        <dbReference type="Google" id="ProtNLM"/>
    </source>
</evidence>
<feature type="chain" id="PRO_5021218099" description="Tetratricopeptide repeat protein" evidence="1">
    <location>
        <begin position="21"/>
        <end position="377"/>
    </location>
</feature>
<feature type="signal peptide" evidence="1">
    <location>
        <begin position="1"/>
        <end position="20"/>
    </location>
</feature>
<reference evidence="2 3" key="1">
    <citation type="submission" date="2019-02" db="EMBL/GenBank/DDBJ databases">
        <title>Draft Genome Sequence of the Prevotella sp. BCRC 81118, Isolated from Human Feces.</title>
        <authorList>
            <person name="Huang C.-H."/>
        </authorList>
    </citation>
    <scope>NUCLEOTIDE SEQUENCE [LARGE SCALE GENOMIC DNA]</scope>
    <source>
        <strain evidence="2 3">BCRC 81118</strain>
    </source>
</reference>
<dbReference type="Proteomes" id="UP000297872">
    <property type="component" value="Unassembled WGS sequence"/>
</dbReference>
<evidence type="ECO:0000313" key="2">
    <source>
        <dbReference type="EMBL" id="TFH69772.1"/>
    </source>
</evidence>
<gene>
    <name evidence="2" type="ORF">EXN75_16825</name>
</gene>
<accession>A0A4Y8UMV6</accession>
<proteinExistence type="predicted"/>
<dbReference type="RefSeq" id="WP_134844696.1">
    <property type="nucleotide sequence ID" value="NZ_SGVY01000091.1"/>
</dbReference>
<dbReference type="AlphaFoldDB" id="A0A4Y8UMV6"/>